<gene>
    <name evidence="2" type="ORF">PAAG_12632</name>
</gene>
<evidence type="ECO:0000313" key="2">
    <source>
        <dbReference type="EMBL" id="KGQ00699.1"/>
    </source>
</evidence>
<dbReference type="KEGG" id="pbl:PAAG_12632"/>
<name>A0A0A2VIH8_PARBA</name>
<dbReference type="VEuPathDB" id="FungiDB:PAAG_12632"/>
<dbReference type="OMA" id="WRDEIME"/>
<dbReference type="RefSeq" id="XP_015702282.1">
    <property type="nucleotide sequence ID" value="XM_015848098.1"/>
</dbReference>
<reference evidence="2 3" key="1">
    <citation type="journal article" date="2011" name="PLoS Genet.">
        <title>Comparative genomic analysis of human fungal pathogens causing paracoccidioidomycosis.</title>
        <authorList>
            <person name="Desjardins C.A."/>
            <person name="Champion M.D."/>
            <person name="Holder J.W."/>
            <person name="Muszewska A."/>
            <person name="Goldberg J."/>
            <person name="Bailao A.M."/>
            <person name="Brigido M.M."/>
            <person name="Ferreira M.E."/>
            <person name="Garcia A.M."/>
            <person name="Grynberg M."/>
            <person name="Gujja S."/>
            <person name="Heiman D.I."/>
            <person name="Henn M.R."/>
            <person name="Kodira C.D."/>
            <person name="Leon-Narvaez H."/>
            <person name="Longo L.V."/>
            <person name="Ma L.J."/>
            <person name="Malavazi I."/>
            <person name="Matsuo A.L."/>
            <person name="Morais F.V."/>
            <person name="Pereira M."/>
            <person name="Rodriguez-Brito S."/>
            <person name="Sakthikumar S."/>
            <person name="Salem-Izacc S.M."/>
            <person name="Sykes S.M."/>
            <person name="Teixeira M.M."/>
            <person name="Vallejo M.C."/>
            <person name="Walter M.E."/>
            <person name="Yandava C."/>
            <person name="Young S."/>
            <person name="Zeng Q."/>
            <person name="Zucker J."/>
            <person name="Felipe M.S."/>
            <person name="Goldman G.H."/>
            <person name="Haas B.J."/>
            <person name="McEwen J.G."/>
            <person name="Nino-Vega G."/>
            <person name="Puccia R."/>
            <person name="San-Blas G."/>
            <person name="Soares C.M."/>
            <person name="Birren B.W."/>
            <person name="Cuomo C.A."/>
        </authorList>
    </citation>
    <scope>NUCLEOTIDE SEQUENCE [LARGE SCALE GENOMIC DNA]</scope>
    <source>
        <strain evidence="3">ATCC MYA-826 / Pb01</strain>
    </source>
</reference>
<dbReference type="EMBL" id="KN294036">
    <property type="protein sequence ID" value="KGQ00699.1"/>
    <property type="molecule type" value="Genomic_DNA"/>
</dbReference>
<evidence type="ECO:0000313" key="3">
    <source>
        <dbReference type="Proteomes" id="UP000002059"/>
    </source>
</evidence>
<keyword evidence="3" id="KW-1185">Reference proteome</keyword>
<protein>
    <submittedName>
        <fullName evidence="2">Uncharacterized protein</fullName>
    </submittedName>
</protein>
<dbReference type="OrthoDB" id="4188089at2759"/>
<sequence>MRNISYAANRQDIRISAETPSLFSPVIGSFKAFTTMQNANHGARRPSSTVSDLKGGGKTFWRDEIMEIHSQALEMIEILERMSTILEAIERGSKERYDAADPRASAIEARDPTRSI</sequence>
<dbReference type="Proteomes" id="UP000002059">
    <property type="component" value="Partially assembled WGS sequence"/>
</dbReference>
<proteinExistence type="predicted"/>
<organism evidence="2 3">
    <name type="scientific">Paracoccidioides lutzii (strain ATCC MYA-826 / Pb01)</name>
    <name type="common">Paracoccidioides brasiliensis</name>
    <dbReference type="NCBI Taxonomy" id="502779"/>
    <lineage>
        <taxon>Eukaryota</taxon>
        <taxon>Fungi</taxon>
        <taxon>Dikarya</taxon>
        <taxon>Ascomycota</taxon>
        <taxon>Pezizomycotina</taxon>
        <taxon>Eurotiomycetes</taxon>
        <taxon>Eurotiomycetidae</taxon>
        <taxon>Onygenales</taxon>
        <taxon>Ajellomycetaceae</taxon>
        <taxon>Paracoccidioides</taxon>
    </lineage>
</organism>
<dbReference type="GeneID" id="26971220"/>
<accession>A0A0A2VIH8</accession>
<dbReference type="HOGENOM" id="CLU_169143_0_0_1"/>
<evidence type="ECO:0000256" key="1">
    <source>
        <dbReference type="SAM" id="MobiDB-lite"/>
    </source>
</evidence>
<dbReference type="AlphaFoldDB" id="A0A0A2VIH8"/>
<feature type="region of interest" description="Disordered" evidence="1">
    <location>
        <begin position="93"/>
        <end position="116"/>
    </location>
</feature>